<evidence type="ECO:0000313" key="4">
    <source>
        <dbReference type="EMBL" id="GMS97576.1"/>
    </source>
</evidence>
<accession>A0AAV5TT56</accession>
<keyword evidence="1" id="KW-0694">RNA-binding</keyword>
<feature type="compositionally biased region" description="Basic residues" evidence="2">
    <location>
        <begin position="146"/>
        <end position="158"/>
    </location>
</feature>
<dbReference type="SUPFAM" id="SSF54928">
    <property type="entry name" value="RNA-binding domain, RBD"/>
    <property type="match status" value="1"/>
</dbReference>
<dbReference type="PROSITE" id="PS50102">
    <property type="entry name" value="RRM"/>
    <property type="match status" value="1"/>
</dbReference>
<evidence type="ECO:0000256" key="1">
    <source>
        <dbReference type="PROSITE-ProRule" id="PRU00176"/>
    </source>
</evidence>
<dbReference type="GO" id="GO:0003723">
    <property type="term" value="F:RNA binding"/>
    <property type="evidence" value="ECO:0007669"/>
    <property type="project" value="UniProtKB-UniRule"/>
</dbReference>
<comment type="caution">
    <text evidence="4">The sequence shown here is derived from an EMBL/GenBank/DDBJ whole genome shotgun (WGS) entry which is preliminary data.</text>
</comment>
<dbReference type="InterPro" id="IPR050907">
    <property type="entry name" value="SRSF"/>
</dbReference>
<feature type="domain" description="RRM" evidence="3">
    <location>
        <begin position="4"/>
        <end position="74"/>
    </location>
</feature>
<dbReference type="PANTHER" id="PTHR23147">
    <property type="entry name" value="SERINE/ARGININE RICH SPLICING FACTOR"/>
    <property type="match status" value="1"/>
</dbReference>
<dbReference type="Proteomes" id="UP001432027">
    <property type="component" value="Unassembled WGS sequence"/>
</dbReference>
<dbReference type="SMART" id="SM00360">
    <property type="entry name" value="RRM"/>
    <property type="match status" value="1"/>
</dbReference>
<feature type="non-terminal residue" evidence="4">
    <location>
        <position position="167"/>
    </location>
</feature>
<feature type="region of interest" description="Disordered" evidence="2">
    <location>
        <begin position="76"/>
        <end position="167"/>
    </location>
</feature>
<sequence length="167" mass="19160">MGKARVFLGRIPYAARVRDIEDFFRGYGKINDISLKTGFAFVEFDRSRDGEDAIDNLNGRSILGDRVVVELAKGTPLGGDAYRFEGRRSPRPSSSSRRSRSRSHSRSRDRKRSHSRRSRSRSRSKHSRRICSPRRRSRSSSASSRSKSRCSPSRKKNKKTESHRSRS</sequence>
<dbReference type="InterPro" id="IPR035979">
    <property type="entry name" value="RBD_domain_sf"/>
</dbReference>
<dbReference type="Pfam" id="PF00076">
    <property type="entry name" value="RRM_1"/>
    <property type="match status" value="1"/>
</dbReference>
<dbReference type="Gene3D" id="3.30.70.330">
    <property type="match status" value="1"/>
</dbReference>
<organism evidence="4 5">
    <name type="scientific">Pristionchus entomophagus</name>
    <dbReference type="NCBI Taxonomy" id="358040"/>
    <lineage>
        <taxon>Eukaryota</taxon>
        <taxon>Metazoa</taxon>
        <taxon>Ecdysozoa</taxon>
        <taxon>Nematoda</taxon>
        <taxon>Chromadorea</taxon>
        <taxon>Rhabditida</taxon>
        <taxon>Rhabditina</taxon>
        <taxon>Diplogasteromorpha</taxon>
        <taxon>Diplogasteroidea</taxon>
        <taxon>Neodiplogasteridae</taxon>
        <taxon>Pristionchus</taxon>
    </lineage>
</organism>
<proteinExistence type="predicted"/>
<evidence type="ECO:0000313" key="5">
    <source>
        <dbReference type="Proteomes" id="UP001432027"/>
    </source>
</evidence>
<gene>
    <name evidence="4" type="ORF">PENTCL1PPCAC_19751</name>
</gene>
<evidence type="ECO:0000259" key="3">
    <source>
        <dbReference type="PROSITE" id="PS50102"/>
    </source>
</evidence>
<dbReference type="InterPro" id="IPR012677">
    <property type="entry name" value="Nucleotide-bd_a/b_plait_sf"/>
</dbReference>
<dbReference type="AlphaFoldDB" id="A0AAV5TT56"/>
<feature type="compositionally biased region" description="Basic residues" evidence="2">
    <location>
        <begin position="97"/>
        <end position="138"/>
    </location>
</feature>
<dbReference type="EMBL" id="BTSX01000004">
    <property type="protein sequence ID" value="GMS97576.1"/>
    <property type="molecule type" value="Genomic_DNA"/>
</dbReference>
<protein>
    <recommendedName>
        <fullName evidence="3">RRM domain-containing protein</fullName>
    </recommendedName>
</protein>
<name>A0AAV5TT56_9BILA</name>
<reference evidence="4" key="1">
    <citation type="submission" date="2023-10" db="EMBL/GenBank/DDBJ databases">
        <title>Genome assembly of Pristionchus species.</title>
        <authorList>
            <person name="Yoshida K."/>
            <person name="Sommer R.J."/>
        </authorList>
    </citation>
    <scope>NUCLEOTIDE SEQUENCE</scope>
    <source>
        <strain evidence="4">RS0144</strain>
    </source>
</reference>
<keyword evidence="5" id="KW-1185">Reference proteome</keyword>
<evidence type="ECO:0000256" key="2">
    <source>
        <dbReference type="SAM" id="MobiDB-lite"/>
    </source>
</evidence>
<dbReference type="InterPro" id="IPR000504">
    <property type="entry name" value="RRM_dom"/>
</dbReference>